<feature type="transmembrane region" description="Helical" evidence="7">
    <location>
        <begin position="37"/>
        <end position="59"/>
    </location>
</feature>
<organism evidence="8 9">
    <name type="scientific">Carnobacterium iners</name>
    <dbReference type="NCBI Taxonomy" id="1073423"/>
    <lineage>
        <taxon>Bacteria</taxon>
        <taxon>Bacillati</taxon>
        <taxon>Bacillota</taxon>
        <taxon>Bacilli</taxon>
        <taxon>Lactobacillales</taxon>
        <taxon>Carnobacteriaceae</taxon>
        <taxon>Carnobacterium</taxon>
    </lineage>
</organism>
<evidence type="ECO:0000256" key="5">
    <source>
        <dbReference type="ARBA" id="ARBA00023136"/>
    </source>
</evidence>
<reference evidence="8 9" key="1">
    <citation type="submission" date="2017-04" db="EMBL/GenBank/DDBJ databases">
        <authorList>
            <person name="Afonso C.L."/>
            <person name="Miller P.J."/>
            <person name="Scott M.A."/>
            <person name="Spackman E."/>
            <person name="Goraichik I."/>
            <person name="Dimitrov K.M."/>
            <person name="Suarez D.L."/>
            <person name="Swayne D.E."/>
        </authorList>
    </citation>
    <scope>NUCLEOTIDE SEQUENCE [LARGE SCALE GENOMIC DNA]</scope>
    <source>
        <strain evidence="8 9">LMG26642</strain>
    </source>
</reference>
<evidence type="ECO:0000256" key="6">
    <source>
        <dbReference type="SAM" id="MobiDB-lite"/>
    </source>
</evidence>
<dbReference type="NCBIfam" id="TIGR00765">
    <property type="entry name" value="yihY_not_rbn"/>
    <property type="match status" value="1"/>
</dbReference>
<evidence type="ECO:0000256" key="7">
    <source>
        <dbReference type="SAM" id="Phobius"/>
    </source>
</evidence>
<dbReference type="InterPro" id="IPR017039">
    <property type="entry name" value="Virul_fac_BrkB"/>
</dbReference>
<dbReference type="Pfam" id="PF03631">
    <property type="entry name" value="Virul_fac_BrkB"/>
    <property type="match status" value="1"/>
</dbReference>
<comment type="subcellular location">
    <subcellularLocation>
        <location evidence="1">Cell membrane</location>
        <topology evidence="1">Multi-pass membrane protein</topology>
    </subcellularLocation>
</comment>
<sequence>MTAIPKEASFKAKAKAWLEMIKPNWERAQVSPNSAQLAYFILLSIAPILLVVANIIPFLPISATDILPYLETALPADIYRIVQPMLLGFLSQTRGGVISIGLITSLWSASKAFNATQLVLNEVYGVEKRTNFIIVRVVSFLINLAIVGAVGVTMFAFVFGEQILSFIEDFFDIKLTLIQDILSFRWLILSVVLLVVLVLIYSLLPNHGIAFKYAIPGAIFSALGWLVLSQGFSFYVSVAGGAASGSGAFGVFIILMLWLYLSAIVFLLGALINVIYFQYKNDQTVAEYKKEKEDEEEGKTKEDSLMNSANKQRGKLVKVKIVQQQEKDEEKIEL</sequence>
<keyword evidence="9" id="KW-1185">Reference proteome</keyword>
<gene>
    <name evidence="8" type="ORF">SAMN04488700_0223</name>
</gene>
<evidence type="ECO:0000256" key="3">
    <source>
        <dbReference type="ARBA" id="ARBA00022692"/>
    </source>
</evidence>
<dbReference type="PANTHER" id="PTHR30213:SF0">
    <property type="entry name" value="UPF0761 MEMBRANE PROTEIN YIHY"/>
    <property type="match status" value="1"/>
</dbReference>
<accession>A0A1X7MPB3</accession>
<dbReference type="EMBL" id="FXBJ01000002">
    <property type="protein sequence ID" value="SMH26679.1"/>
    <property type="molecule type" value="Genomic_DNA"/>
</dbReference>
<dbReference type="PANTHER" id="PTHR30213">
    <property type="entry name" value="INNER MEMBRANE PROTEIN YHJD"/>
    <property type="match status" value="1"/>
</dbReference>
<dbReference type="GO" id="GO:0005886">
    <property type="term" value="C:plasma membrane"/>
    <property type="evidence" value="ECO:0007669"/>
    <property type="project" value="UniProtKB-SubCell"/>
</dbReference>
<name>A0A1X7MPB3_9LACT</name>
<feature type="transmembrane region" description="Helical" evidence="7">
    <location>
        <begin position="248"/>
        <end position="276"/>
    </location>
</feature>
<keyword evidence="5 7" id="KW-0472">Membrane</keyword>
<evidence type="ECO:0000313" key="9">
    <source>
        <dbReference type="Proteomes" id="UP000193435"/>
    </source>
</evidence>
<dbReference type="STRING" id="1073423.SAMN04488700_0223"/>
<feature type="compositionally biased region" description="Basic and acidic residues" evidence="6">
    <location>
        <begin position="290"/>
        <end position="304"/>
    </location>
</feature>
<protein>
    <submittedName>
        <fullName evidence="8">Membrane protein</fullName>
    </submittedName>
</protein>
<keyword evidence="4 7" id="KW-1133">Transmembrane helix</keyword>
<evidence type="ECO:0000256" key="2">
    <source>
        <dbReference type="ARBA" id="ARBA00022475"/>
    </source>
</evidence>
<dbReference type="Proteomes" id="UP000193435">
    <property type="component" value="Unassembled WGS sequence"/>
</dbReference>
<dbReference type="AlphaFoldDB" id="A0A1X7MPB3"/>
<keyword evidence="2" id="KW-1003">Cell membrane</keyword>
<keyword evidence="3 7" id="KW-0812">Transmembrane</keyword>
<evidence type="ECO:0000256" key="1">
    <source>
        <dbReference type="ARBA" id="ARBA00004651"/>
    </source>
</evidence>
<evidence type="ECO:0000313" key="8">
    <source>
        <dbReference type="EMBL" id="SMH26679.1"/>
    </source>
</evidence>
<feature type="transmembrane region" description="Helical" evidence="7">
    <location>
        <begin position="137"/>
        <end position="164"/>
    </location>
</feature>
<feature type="region of interest" description="Disordered" evidence="6">
    <location>
        <begin position="290"/>
        <end position="311"/>
    </location>
</feature>
<dbReference type="PIRSF" id="PIRSF035875">
    <property type="entry name" value="RNase_BN"/>
    <property type="match status" value="1"/>
</dbReference>
<feature type="transmembrane region" description="Helical" evidence="7">
    <location>
        <begin position="213"/>
        <end position="236"/>
    </location>
</feature>
<evidence type="ECO:0000256" key="4">
    <source>
        <dbReference type="ARBA" id="ARBA00022989"/>
    </source>
</evidence>
<dbReference type="RefSeq" id="WP_085558589.1">
    <property type="nucleotide sequence ID" value="NZ_FOAH01000017.1"/>
</dbReference>
<proteinExistence type="predicted"/>
<feature type="transmembrane region" description="Helical" evidence="7">
    <location>
        <begin position="184"/>
        <end position="204"/>
    </location>
</feature>